<organism evidence="1 2">
    <name type="scientific">Enterocloster citroniae</name>
    <dbReference type="NCBI Taxonomy" id="358743"/>
    <lineage>
        <taxon>Bacteria</taxon>
        <taxon>Bacillati</taxon>
        <taxon>Bacillota</taxon>
        <taxon>Clostridia</taxon>
        <taxon>Lachnospirales</taxon>
        <taxon>Lachnospiraceae</taxon>
        <taxon>Enterocloster</taxon>
    </lineage>
</organism>
<evidence type="ECO:0000313" key="1">
    <source>
        <dbReference type="EMBL" id="MBT9809694.1"/>
    </source>
</evidence>
<evidence type="ECO:0000313" key="2">
    <source>
        <dbReference type="Proteomes" id="UP000708338"/>
    </source>
</evidence>
<sequence length="382" mass="44352">MDSIIIDTGTSIINLNGQTYKICYYGSLNAICEISEIFIKDISAREKTIYLIHALLCGDKEKKPSVSELNTISNNDIINTLDLIITHDEKLKTFANDYMLSKSFEDFCTAYENYLLDMTENVTQVLSGALSRMSDLMADIRDSVLNMWKHYDFSRVFENITLSFKHLTDSLISNSIISEEELQQKIKSIETWANYGWTFLEWAPFSYTDFIPNNQLEADKYAISFIPDKELQAYFDELYIYNIDKSEIKEAISCFEHKEYRGCSMILISLIERRLLILQRKQSHGKKINVGAGACNKFANTVLQDLKDDSFVYKYLLAYSLELYLNTLFSKTDNFKSKTAYLNRNYLLHGMLKKRVTKKDCLKLFLTLGNIFHAIEFSKYDF</sequence>
<dbReference type="Proteomes" id="UP000708338">
    <property type="component" value="Unassembled WGS sequence"/>
</dbReference>
<gene>
    <name evidence="1" type="ORF">GPL26_08585</name>
</gene>
<protein>
    <submittedName>
        <fullName evidence="1">Uncharacterized protein</fullName>
    </submittedName>
</protein>
<dbReference type="RefSeq" id="WP_215630063.1">
    <property type="nucleotide sequence ID" value="NZ_JAQEHN010000010.1"/>
</dbReference>
<comment type="caution">
    <text evidence="1">The sequence shown here is derived from an EMBL/GenBank/DDBJ whole genome shotgun (WGS) entry which is preliminary data.</text>
</comment>
<reference evidence="1" key="1">
    <citation type="journal article" date="2021" name="Gut Microbes">
        <title>A synthetic consortium of 100 gut commensals modulates the composition and function in a colon model of the microbiome of elderly subjects.</title>
        <authorList>
            <person name="Perez M."/>
            <person name="Ntemiri A."/>
            <person name="Tan H."/>
            <person name="Harris H.M.B."/>
            <person name="Roager H.M."/>
            <person name="Ribiere C."/>
            <person name="O'Toole P.W."/>
        </authorList>
    </citation>
    <scope>NUCLEOTIDE SEQUENCE</scope>
    <source>
        <strain evidence="1">MCC335</strain>
    </source>
</reference>
<name>A0AA41K5R0_9FIRM</name>
<accession>A0AA41K5R0</accession>
<dbReference type="AlphaFoldDB" id="A0AA41K5R0"/>
<proteinExistence type="predicted"/>
<dbReference type="EMBL" id="WQPS01000010">
    <property type="protein sequence ID" value="MBT9809694.1"/>
    <property type="molecule type" value="Genomic_DNA"/>
</dbReference>